<dbReference type="Proteomes" id="UP000221024">
    <property type="component" value="Unassembled WGS sequence"/>
</dbReference>
<dbReference type="RefSeq" id="WP_098062628.1">
    <property type="nucleotide sequence ID" value="NZ_PDEP01000009.1"/>
</dbReference>
<feature type="chain" id="PRO_5013635348" evidence="1">
    <location>
        <begin position="23"/>
        <end position="273"/>
    </location>
</feature>
<accession>A0A2H3NN50</accession>
<evidence type="ECO:0000256" key="1">
    <source>
        <dbReference type="SAM" id="SignalP"/>
    </source>
</evidence>
<proteinExistence type="predicted"/>
<reference evidence="2 3" key="1">
    <citation type="submission" date="2017-10" db="EMBL/GenBank/DDBJ databases">
        <title>Draft genome of Longimonas halophila.</title>
        <authorList>
            <person name="Goh K.M."/>
            <person name="Shamsir M.S."/>
            <person name="Lim S.W."/>
        </authorList>
    </citation>
    <scope>NUCLEOTIDE SEQUENCE [LARGE SCALE GENOMIC DNA]</scope>
    <source>
        <strain evidence="2 3">KCTC 42399</strain>
    </source>
</reference>
<dbReference type="EMBL" id="PDEP01000009">
    <property type="protein sequence ID" value="PEN06280.1"/>
    <property type="molecule type" value="Genomic_DNA"/>
</dbReference>
<protein>
    <submittedName>
        <fullName evidence="2">Uncharacterized protein</fullName>
    </submittedName>
</protein>
<dbReference type="AlphaFoldDB" id="A0A2H3NN50"/>
<keyword evidence="3" id="KW-1185">Reference proteome</keyword>
<sequence>MIPSFVPCSRVVLLLVASALLAASVATSGCARTEGPPPRYAPTADTTAWTTTGDAVVSRLDSLDLALMDSAFAALPRVPLTRTTRTDAFTPADSLRGQLYQTWHHRPKAEPELLEETQTGTLPDRDLWGLVPRANAASLPENIVRDAYPDEPPFLEARNQPAYRYGMRRDTLAPGIPVDRIEVVARDTGDGRRMAIPYARVDVLPGTRSAVSTYVVRADRALLYDEDSLFYIALQPGPNGQWLPHIMRFRARLSVPLRPVESVQTVTTFASGE</sequence>
<keyword evidence="1" id="KW-0732">Signal</keyword>
<evidence type="ECO:0000313" key="3">
    <source>
        <dbReference type="Proteomes" id="UP000221024"/>
    </source>
</evidence>
<evidence type="ECO:0000313" key="2">
    <source>
        <dbReference type="EMBL" id="PEN06280.1"/>
    </source>
</evidence>
<gene>
    <name evidence="2" type="ORF">CRI93_10690</name>
</gene>
<dbReference type="OrthoDB" id="1494980at2"/>
<organism evidence="2 3">
    <name type="scientific">Longimonas halophila</name>
    <dbReference type="NCBI Taxonomy" id="1469170"/>
    <lineage>
        <taxon>Bacteria</taxon>
        <taxon>Pseudomonadati</taxon>
        <taxon>Rhodothermota</taxon>
        <taxon>Rhodothermia</taxon>
        <taxon>Rhodothermales</taxon>
        <taxon>Salisaetaceae</taxon>
        <taxon>Longimonas</taxon>
    </lineage>
</organism>
<feature type="signal peptide" evidence="1">
    <location>
        <begin position="1"/>
        <end position="22"/>
    </location>
</feature>
<name>A0A2H3NN50_9BACT</name>
<comment type="caution">
    <text evidence="2">The sequence shown here is derived from an EMBL/GenBank/DDBJ whole genome shotgun (WGS) entry which is preliminary data.</text>
</comment>